<dbReference type="SUPFAM" id="SSF47473">
    <property type="entry name" value="EF-hand"/>
    <property type="match status" value="1"/>
</dbReference>
<evidence type="ECO:0000256" key="4">
    <source>
        <dbReference type="ARBA" id="ARBA00023136"/>
    </source>
</evidence>
<keyword evidence="3 6" id="KW-1133">Transmembrane helix</keyword>
<name>A0A1A8PWD6_9TELE</name>
<evidence type="ECO:0000256" key="3">
    <source>
        <dbReference type="ARBA" id="ARBA00022989"/>
    </source>
</evidence>
<dbReference type="GO" id="GO:0042383">
    <property type="term" value="C:sarcolemma"/>
    <property type="evidence" value="ECO:0007669"/>
    <property type="project" value="TreeGrafter"/>
</dbReference>
<protein>
    <submittedName>
        <fullName evidence="8">Ryanodine receptor 2 (Cardiac)</fullName>
    </submittedName>
</protein>
<evidence type="ECO:0000256" key="5">
    <source>
        <dbReference type="SAM" id="MobiDB-lite"/>
    </source>
</evidence>
<feature type="region of interest" description="Disordered" evidence="5">
    <location>
        <begin position="418"/>
        <end position="508"/>
    </location>
</feature>
<feature type="transmembrane region" description="Helical" evidence="6">
    <location>
        <begin position="307"/>
        <end position="329"/>
    </location>
</feature>
<feature type="transmembrane region" description="Helical" evidence="6">
    <location>
        <begin position="895"/>
        <end position="918"/>
    </location>
</feature>
<dbReference type="Gene3D" id="1.10.287.70">
    <property type="match status" value="1"/>
</dbReference>
<feature type="transmembrane region" description="Helical" evidence="6">
    <location>
        <begin position="534"/>
        <end position="555"/>
    </location>
</feature>
<sequence length="1018" mass="117413">MDLQKDMVVMLLSLLEGNVVNGTIGKQMVDTLVESSSNVEMILKFFDMFLKLKDLTTSDNFKEYDPECKGIISKKEFQKSMESQKQYSQSEIEFLLSCAEADENDMFNYKEFVERFHEPAKDIGFNVAVLLTNLSEHMPHDTRLQTFLELADSVLNYFQPHLGRIEIMGSAKRIERVYFEISESSRTQWEKPQVKESKRQFIFDVVNEGGEKEKMELFVNFCEDTIFEMQLAAQMSDAGERSALKEESEQEKPDEETPAMGFFSVTTVRVALLALRYNVVLLIKALSIKSLKKQMKKFKSMTVKEMVTTLVSFYWSVLLGLLHVAFSVARGFCRIFYHTFLGGNLVEGAKGIKVSELLANMPDPTQDEVRGEVEDREKRLSDRSSQKENLADLAVNTSETELLSDIFGLDLRREGGQYKITPHNPNASITELLNSPVPSPALPTDSQPELRQRHQSKMCSQKEAVPKVGSEPEKLSEQRPVEEQDKQPKSEKMKPKARRHHNSKSDEPDLQESVFLKKIIIYQRKLLNYFARNFYNMRMLALFVAFAINFILLFYKVSTCSSLVEESEAVHTSRQTARSVQWDPLVGVTDVKKGMSDETGEPLKPVTVRFVLEESSGYMEPMLRILAILHTVISFFCIIGYYCLKVPLVIFKREKEVARKLEFDGLYITEQPSEDDIKGQWDRLVINTQSFPNNYWDKFVKRKVMDKYGEFYGHDRISELLGLDKAALDFSSANKKRKPRKDSSLAAVLNSIDVKYQIWKLGVVFTDNSFLYLAWYMSMSVLGHYNNFFFAAHLLDIAMGFKTLRTILSSVTHNGKQLVLTVGLLAVVVYLYTVVAFNFFRKFYNKSEDGELPDMKCDDMLTCYMFHMYVGVRAGGGIGDQIEDPAGDEYEIYRIIFDITFFFFVIVILLAIIQGLIIDAFGELRDQQEQVKEDMETKCFICGIGNDYFDTVPHGFETHTLQEHNLANYLFFLMYLINKDETEHTGQESYVWKMYQERCWEFFPAGDCFRKQYEDQLN</sequence>
<accession>A0A1A8PWD6</accession>
<feature type="compositionally biased region" description="Polar residues" evidence="5">
    <location>
        <begin position="423"/>
        <end position="433"/>
    </location>
</feature>
<gene>
    <name evidence="8" type="primary">RYR2</name>
</gene>
<dbReference type="GO" id="GO:0005790">
    <property type="term" value="C:smooth endoplasmic reticulum"/>
    <property type="evidence" value="ECO:0007669"/>
    <property type="project" value="TreeGrafter"/>
</dbReference>
<comment type="subcellular location">
    <subcellularLocation>
        <location evidence="1">Membrane</location>
        <topology evidence="1">Multi-pass membrane protein</topology>
    </subcellularLocation>
</comment>
<proteinExistence type="predicted"/>
<reference evidence="8" key="2">
    <citation type="submission" date="2016-06" db="EMBL/GenBank/DDBJ databases">
        <title>The genome of a short-lived fish provides insights into sex chromosome evolution and the genetic control of aging.</title>
        <authorList>
            <person name="Reichwald K."/>
            <person name="Felder M."/>
            <person name="Petzold A."/>
            <person name="Koch P."/>
            <person name="Groth M."/>
            <person name="Platzer M."/>
        </authorList>
    </citation>
    <scope>NUCLEOTIDE SEQUENCE</scope>
    <source>
        <tissue evidence="8">Brain</tissue>
    </source>
</reference>
<dbReference type="InterPro" id="IPR015925">
    <property type="entry name" value="Ryanodine_IP3_receptor"/>
</dbReference>
<dbReference type="GO" id="GO:0006941">
    <property type="term" value="P:striated muscle contraction"/>
    <property type="evidence" value="ECO:0007669"/>
    <property type="project" value="TreeGrafter"/>
</dbReference>
<feature type="transmembrane region" description="Helical" evidence="6">
    <location>
        <begin position="622"/>
        <end position="644"/>
    </location>
</feature>
<dbReference type="EMBL" id="HAEG01009748">
    <property type="protein sequence ID" value="SBR85294.1"/>
    <property type="molecule type" value="Transcribed_RNA"/>
</dbReference>
<feature type="region of interest" description="Disordered" evidence="5">
    <location>
        <begin position="363"/>
        <end position="387"/>
    </location>
</feature>
<evidence type="ECO:0000313" key="8">
    <source>
        <dbReference type="EMBL" id="SBR85294.1"/>
    </source>
</evidence>
<reference evidence="8" key="1">
    <citation type="submission" date="2016-05" db="EMBL/GenBank/DDBJ databases">
        <authorList>
            <person name="Lavstsen T."/>
            <person name="Jespersen J.S."/>
        </authorList>
    </citation>
    <scope>NUCLEOTIDE SEQUENCE</scope>
    <source>
        <tissue evidence="8">Brain</tissue>
    </source>
</reference>
<dbReference type="GO" id="GO:0014808">
    <property type="term" value="P:release of sequestered calcium ion into cytosol by sarcoplasmic reticulum"/>
    <property type="evidence" value="ECO:0007669"/>
    <property type="project" value="TreeGrafter"/>
</dbReference>
<feature type="domain" description="EF-hand" evidence="7">
    <location>
        <begin position="61"/>
        <end position="87"/>
    </location>
</feature>
<dbReference type="Pfam" id="PF00520">
    <property type="entry name" value="Ion_trans"/>
    <property type="match status" value="1"/>
</dbReference>
<dbReference type="GO" id="GO:0006874">
    <property type="term" value="P:intracellular calcium ion homeostasis"/>
    <property type="evidence" value="ECO:0007669"/>
    <property type="project" value="InterPro"/>
</dbReference>
<evidence type="ECO:0000259" key="7">
    <source>
        <dbReference type="PROSITE" id="PS50222"/>
    </source>
</evidence>
<dbReference type="InterPro" id="IPR005821">
    <property type="entry name" value="Ion_trans_dom"/>
</dbReference>
<dbReference type="GO" id="GO:0005509">
    <property type="term" value="F:calcium ion binding"/>
    <property type="evidence" value="ECO:0007669"/>
    <property type="project" value="InterPro"/>
</dbReference>
<keyword evidence="4 6" id="KW-0472">Membrane</keyword>
<keyword evidence="8" id="KW-0675">Receptor</keyword>
<feature type="compositionally biased region" description="Basic and acidic residues" evidence="5">
    <location>
        <begin position="470"/>
        <end position="494"/>
    </location>
</feature>
<dbReference type="GO" id="GO:0030018">
    <property type="term" value="C:Z disc"/>
    <property type="evidence" value="ECO:0007669"/>
    <property type="project" value="TreeGrafter"/>
</dbReference>
<dbReference type="GO" id="GO:0033017">
    <property type="term" value="C:sarcoplasmic reticulum membrane"/>
    <property type="evidence" value="ECO:0007669"/>
    <property type="project" value="TreeGrafter"/>
</dbReference>
<dbReference type="Pfam" id="PF06459">
    <property type="entry name" value="RR_TM4-6"/>
    <property type="match status" value="1"/>
</dbReference>
<dbReference type="GO" id="GO:0034704">
    <property type="term" value="C:calcium channel complex"/>
    <property type="evidence" value="ECO:0007669"/>
    <property type="project" value="TreeGrafter"/>
</dbReference>
<dbReference type="GO" id="GO:0005219">
    <property type="term" value="F:ryanodine-sensitive calcium-release channel activity"/>
    <property type="evidence" value="ECO:0007669"/>
    <property type="project" value="InterPro"/>
</dbReference>
<dbReference type="InterPro" id="IPR002048">
    <property type="entry name" value="EF_hand_dom"/>
</dbReference>
<dbReference type="AlphaFoldDB" id="A0A1A8PWD6"/>
<evidence type="ECO:0000256" key="2">
    <source>
        <dbReference type="ARBA" id="ARBA00022692"/>
    </source>
</evidence>
<dbReference type="PANTHER" id="PTHR46399">
    <property type="entry name" value="B30.2/SPRY DOMAIN-CONTAINING PROTEIN"/>
    <property type="match status" value="1"/>
</dbReference>
<dbReference type="InterPro" id="IPR009460">
    <property type="entry name" value="Ryanrecept_TM4-6"/>
</dbReference>
<dbReference type="PROSITE" id="PS50222">
    <property type="entry name" value="EF_HAND_2"/>
    <property type="match status" value="1"/>
</dbReference>
<evidence type="ECO:0000256" key="1">
    <source>
        <dbReference type="ARBA" id="ARBA00004141"/>
    </source>
</evidence>
<keyword evidence="2 6" id="KW-0812">Transmembrane</keyword>
<dbReference type="FunFam" id="1.10.287.70:FF:000017">
    <property type="entry name" value="ryanodine receptor isoform X2"/>
    <property type="match status" value="1"/>
</dbReference>
<evidence type="ECO:0000256" key="6">
    <source>
        <dbReference type="SAM" id="Phobius"/>
    </source>
</evidence>
<organism evidence="8">
    <name type="scientific">Nothobranchius pienaari</name>
    <dbReference type="NCBI Taxonomy" id="704102"/>
    <lineage>
        <taxon>Eukaryota</taxon>
        <taxon>Metazoa</taxon>
        <taxon>Chordata</taxon>
        <taxon>Craniata</taxon>
        <taxon>Vertebrata</taxon>
        <taxon>Euteleostomi</taxon>
        <taxon>Actinopterygii</taxon>
        <taxon>Neopterygii</taxon>
        <taxon>Teleostei</taxon>
        <taxon>Neoteleostei</taxon>
        <taxon>Acanthomorphata</taxon>
        <taxon>Ovalentaria</taxon>
        <taxon>Atherinomorphae</taxon>
        <taxon>Cyprinodontiformes</taxon>
        <taxon>Nothobranchiidae</taxon>
        <taxon>Nothobranchius</taxon>
    </lineage>
</organism>
<feature type="transmembrane region" description="Helical" evidence="6">
    <location>
        <begin position="819"/>
        <end position="840"/>
    </location>
</feature>
<dbReference type="FunFam" id="1.10.238.10:FF:000040">
    <property type="entry name" value="Ryanodine receptor 2"/>
    <property type="match status" value="1"/>
</dbReference>
<feature type="compositionally biased region" description="Basic and acidic residues" evidence="5">
    <location>
        <begin position="367"/>
        <end position="387"/>
    </location>
</feature>
<dbReference type="Gene3D" id="1.10.238.10">
    <property type="entry name" value="EF-hand"/>
    <property type="match status" value="1"/>
</dbReference>
<dbReference type="InterPro" id="IPR011992">
    <property type="entry name" value="EF-hand-dom_pair"/>
</dbReference>
<dbReference type="PANTHER" id="PTHR46399:SF7">
    <property type="entry name" value="RYANODINE RECEPTOR 2"/>
    <property type="match status" value="1"/>
</dbReference>